<organism evidence="2 3">
    <name type="scientific">Methylobacter tundripaludum</name>
    <dbReference type="NCBI Taxonomy" id="173365"/>
    <lineage>
        <taxon>Bacteria</taxon>
        <taxon>Pseudomonadati</taxon>
        <taxon>Pseudomonadota</taxon>
        <taxon>Gammaproteobacteria</taxon>
        <taxon>Methylococcales</taxon>
        <taxon>Methylococcaceae</taxon>
        <taxon>Methylobacter</taxon>
    </lineage>
</organism>
<evidence type="ECO:0000259" key="1">
    <source>
        <dbReference type="Pfam" id="PF12680"/>
    </source>
</evidence>
<dbReference type="Gene3D" id="3.10.450.50">
    <property type="match status" value="1"/>
</dbReference>
<gene>
    <name evidence="2" type="ORF">B0F88_11936</name>
</gene>
<comment type="caution">
    <text evidence="2">The sequence shown here is derived from an EMBL/GenBank/DDBJ whole genome shotgun (WGS) entry which is preliminary data.</text>
</comment>
<evidence type="ECO:0000313" key="2">
    <source>
        <dbReference type="EMBL" id="PPK65734.1"/>
    </source>
</evidence>
<sequence length="162" mass="18146">MSQENIIMVGKIYAAFAMGDVQTVFASFAPEIEWQAAENSPAAKGSPYHGLDEVREGVFMLIGNEFPGLEMRLDELLDAGDKVVALGAYIGSRKSTGKPFLAQFAHIWTIAAGKVAKFQHYTDTYQFAETAKIADGRTCWRRHRRAEPINYWICTNRQAAYF</sequence>
<dbReference type="Pfam" id="PF12680">
    <property type="entry name" value="SnoaL_2"/>
    <property type="match status" value="1"/>
</dbReference>
<dbReference type="PANTHER" id="PTHR41252:SF1">
    <property type="entry name" value="BLR2505 PROTEIN"/>
    <property type="match status" value="1"/>
</dbReference>
<dbReference type="Proteomes" id="UP000238071">
    <property type="component" value="Unassembled WGS sequence"/>
</dbReference>
<protein>
    <recommendedName>
        <fullName evidence="1">SnoaL-like domain-containing protein</fullName>
    </recommendedName>
</protein>
<proteinExistence type="predicted"/>
<dbReference type="OrthoDB" id="8451859at2"/>
<feature type="domain" description="SnoaL-like" evidence="1">
    <location>
        <begin position="11"/>
        <end position="117"/>
    </location>
</feature>
<dbReference type="RefSeq" id="WP_104425176.1">
    <property type="nucleotide sequence ID" value="NZ_PTIY01000019.1"/>
</dbReference>
<dbReference type="SUPFAM" id="SSF54427">
    <property type="entry name" value="NTF2-like"/>
    <property type="match status" value="1"/>
</dbReference>
<name>A0A2S6GKG4_9GAMM</name>
<dbReference type="AlphaFoldDB" id="A0A2S6GKG4"/>
<reference evidence="2 3" key="1">
    <citation type="submission" date="2018-02" db="EMBL/GenBank/DDBJ databases">
        <title>Subsurface microbial communities from deep shales in Ohio and West Virginia, USA.</title>
        <authorList>
            <person name="Wrighton K."/>
        </authorList>
    </citation>
    <scope>NUCLEOTIDE SEQUENCE [LARGE SCALE GENOMIC DNA]</scope>
    <source>
        <strain evidence="2 3">OWC-G53F</strain>
    </source>
</reference>
<dbReference type="InterPro" id="IPR032710">
    <property type="entry name" value="NTF2-like_dom_sf"/>
</dbReference>
<accession>A0A2S6GKG4</accession>
<evidence type="ECO:0000313" key="3">
    <source>
        <dbReference type="Proteomes" id="UP000238071"/>
    </source>
</evidence>
<dbReference type="InterPro" id="IPR037401">
    <property type="entry name" value="SnoaL-like"/>
</dbReference>
<dbReference type="PANTHER" id="PTHR41252">
    <property type="entry name" value="BLR2505 PROTEIN"/>
    <property type="match status" value="1"/>
</dbReference>
<dbReference type="EMBL" id="PTIY01000019">
    <property type="protein sequence ID" value="PPK65734.1"/>
    <property type="molecule type" value="Genomic_DNA"/>
</dbReference>
<keyword evidence="3" id="KW-1185">Reference proteome</keyword>